<proteinExistence type="predicted"/>
<feature type="compositionally biased region" description="Polar residues" evidence="1">
    <location>
        <begin position="1"/>
        <end position="12"/>
    </location>
</feature>
<sequence>MPHTRNQTSSTQDNPPDEDNFPDNSQPASAGIPVHQMTNEEELKRAQKIAANAVSSSYQSYHVPKLSSQKDNQCRPMIAYTCKMGLARVIWEEKLNWYPWYPPKRPLVYTRPAVPDAVPGA</sequence>
<dbReference type="EMBL" id="ADAS02000081">
    <property type="protein sequence ID" value="OAV91401.1"/>
    <property type="molecule type" value="Genomic_DNA"/>
</dbReference>
<protein>
    <submittedName>
        <fullName evidence="2 3">Uncharacterized protein</fullName>
    </submittedName>
</protein>
<evidence type="ECO:0000256" key="1">
    <source>
        <dbReference type="SAM" id="MobiDB-lite"/>
    </source>
</evidence>
<dbReference type="Proteomes" id="UP000005240">
    <property type="component" value="Unassembled WGS sequence"/>
</dbReference>
<reference evidence="2" key="1">
    <citation type="submission" date="2009-11" db="EMBL/GenBank/DDBJ databases">
        <authorList>
            <consortium name="The Broad Institute Genome Sequencing Platform"/>
            <person name="Ward D."/>
            <person name="Feldgarden M."/>
            <person name="Earl A."/>
            <person name="Young S.K."/>
            <person name="Zeng Q."/>
            <person name="Koehrsen M."/>
            <person name="Alvarado L."/>
            <person name="Berlin A."/>
            <person name="Bochicchio J."/>
            <person name="Borenstein D."/>
            <person name="Chapman S.B."/>
            <person name="Chen Z."/>
            <person name="Engels R."/>
            <person name="Freedman E."/>
            <person name="Gellesch M."/>
            <person name="Goldberg J."/>
            <person name="Griggs A."/>
            <person name="Gujja S."/>
            <person name="Heilman E."/>
            <person name="Heiman D."/>
            <person name="Hepburn T."/>
            <person name="Howarth C."/>
            <person name="Jen D."/>
            <person name="Larson L."/>
            <person name="Lewis B."/>
            <person name="Mehta T."/>
            <person name="Park D."/>
            <person name="Pearson M."/>
            <person name="Roberts A."/>
            <person name="Saif S."/>
            <person name="Shea T."/>
            <person name="Shenoy N."/>
            <person name="Sisk P."/>
            <person name="Stolte C."/>
            <person name="Sykes S."/>
            <person name="Thomson T."/>
            <person name="Walk T."/>
            <person name="White J."/>
            <person name="Yandava C."/>
            <person name="Izard J."/>
            <person name="Baranova O.V."/>
            <person name="Blanton J.M."/>
            <person name="Tanner A.C."/>
            <person name="Dewhirst F.E."/>
            <person name="Haas B."/>
            <person name="Nusbaum C."/>
            <person name="Birren B."/>
        </authorList>
    </citation>
    <scope>NUCLEOTIDE SEQUENCE [LARGE SCALE GENOMIC DNA]</scope>
    <source>
        <strain evidence="2">1-1 BBBD Race 1</strain>
    </source>
</reference>
<reference evidence="2" key="2">
    <citation type="submission" date="2016-05" db="EMBL/GenBank/DDBJ databases">
        <title>Comparative analysis highlights variable genome content of wheat rusts and divergence of the mating loci.</title>
        <authorList>
            <person name="Cuomo C.A."/>
            <person name="Bakkeren G."/>
            <person name="Szabo L."/>
            <person name="Khalil H."/>
            <person name="Joly D."/>
            <person name="Goldberg J."/>
            <person name="Young S."/>
            <person name="Zeng Q."/>
            <person name="Fellers J."/>
        </authorList>
    </citation>
    <scope>NUCLEOTIDE SEQUENCE [LARGE SCALE GENOMIC DNA]</scope>
    <source>
        <strain evidence="2">1-1 BBBD Race 1</strain>
    </source>
</reference>
<reference evidence="3 4" key="3">
    <citation type="journal article" date="2017" name="G3 (Bethesda)">
        <title>Comparative analysis highlights variable genome content of wheat rusts and divergence of the mating loci.</title>
        <authorList>
            <person name="Cuomo C.A."/>
            <person name="Bakkeren G."/>
            <person name="Khalil H.B."/>
            <person name="Panwar V."/>
            <person name="Joly D."/>
            <person name="Linning R."/>
            <person name="Sakthikumar S."/>
            <person name="Song X."/>
            <person name="Adiconis X."/>
            <person name="Fan L."/>
            <person name="Goldberg J.M."/>
            <person name="Levin J.Z."/>
            <person name="Young S."/>
            <person name="Zeng Q."/>
            <person name="Anikster Y."/>
            <person name="Bruce M."/>
            <person name="Wang M."/>
            <person name="Yin C."/>
            <person name="McCallum B."/>
            <person name="Szabo L.J."/>
            <person name="Hulbert S."/>
            <person name="Chen X."/>
            <person name="Fellers J.P."/>
        </authorList>
    </citation>
    <scope>NUCLEOTIDE SEQUENCE</scope>
    <source>
        <strain evidence="3">isolate 1-1 / race 1 (BBBD)</strain>
        <strain evidence="4">Isolate 1-1 / race 1 (BBBD)</strain>
    </source>
</reference>
<name>A0A0C4EXZ0_PUCT1</name>
<organism evidence="2">
    <name type="scientific">Puccinia triticina (isolate 1-1 / race 1 (BBBD))</name>
    <name type="common">Brown leaf rust fungus</name>
    <dbReference type="NCBI Taxonomy" id="630390"/>
    <lineage>
        <taxon>Eukaryota</taxon>
        <taxon>Fungi</taxon>
        <taxon>Dikarya</taxon>
        <taxon>Basidiomycota</taxon>
        <taxon>Pucciniomycotina</taxon>
        <taxon>Pucciniomycetes</taxon>
        <taxon>Pucciniales</taxon>
        <taxon>Pucciniaceae</taxon>
        <taxon>Puccinia</taxon>
    </lineage>
</organism>
<evidence type="ECO:0000313" key="4">
    <source>
        <dbReference type="Proteomes" id="UP000005240"/>
    </source>
</evidence>
<dbReference type="EnsemblFungi" id="PTTG_05689-t43_1">
    <property type="protein sequence ID" value="PTTG_05689-t43_1-p1"/>
    <property type="gene ID" value="PTTG_05689"/>
</dbReference>
<evidence type="ECO:0000313" key="3">
    <source>
        <dbReference type="EnsemblFungi" id="PTTG_05689-t43_1-p1"/>
    </source>
</evidence>
<accession>A0A0C4EXZ0</accession>
<gene>
    <name evidence="2" type="ORF">PTTG_05689</name>
</gene>
<dbReference type="VEuPathDB" id="FungiDB:PTTG_05689"/>
<keyword evidence="4" id="KW-1185">Reference proteome</keyword>
<reference evidence="3" key="4">
    <citation type="submission" date="2025-05" db="UniProtKB">
        <authorList>
            <consortium name="EnsemblFungi"/>
        </authorList>
    </citation>
    <scope>IDENTIFICATION</scope>
    <source>
        <strain evidence="3">isolate 1-1 / race 1 (BBBD)</strain>
    </source>
</reference>
<dbReference type="AlphaFoldDB" id="A0A0C4EXZ0"/>
<dbReference type="OrthoDB" id="2500898at2759"/>
<feature type="region of interest" description="Disordered" evidence="1">
    <location>
        <begin position="1"/>
        <end position="41"/>
    </location>
</feature>
<evidence type="ECO:0000313" key="2">
    <source>
        <dbReference type="EMBL" id="OAV91401.1"/>
    </source>
</evidence>